<dbReference type="PANTHER" id="PTHR47966">
    <property type="entry name" value="BETA-SITE APP-CLEAVING ENZYME, ISOFORM A-RELATED"/>
    <property type="match status" value="1"/>
</dbReference>
<evidence type="ECO:0000256" key="10">
    <source>
        <dbReference type="PIRSR" id="PIRSR601461-1"/>
    </source>
</evidence>
<dbReference type="PRINTS" id="PR00792">
    <property type="entry name" value="PEPSIN"/>
</dbReference>
<dbReference type="FunFam" id="2.40.70.10:FF:000060">
    <property type="entry name" value="Aspartic-type endopeptidase ctsD"/>
    <property type="match status" value="1"/>
</dbReference>
<feature type="active site" evidence="10">
    <location>
        <position position="182"/>
    </location>
</feature>
<dbReference type="CDD" id="cd05471">
    <property type="entry name" value="pepsin_like"/>
    <property type="match status" value="1"/>
</dbReference>
<feature type="disulfide bond" evidence="11">
    <location>
        <begin position="195"/>
        <end position="200"/>
    </location>
</feature>
<gene>
    <name evidence="15" type="ORF">SPSK_01559</name>
</gene>
<dbReference type="PROSITE" id="PS51767">
    <property type="entry name" value="PEPTIDASE_A1"/>
    <property type="match status" value="1"/>
</dbReference>
<feature type="signal peptide" evidence="13">
    <location>
        <begin position="1"/>
        <end position="19"/>
    </location>
</feature>
<feature type="compositionally biased region" description="Gly residues" evidence="12">
    <location>
        <begin position="500"/>
        <end position="520"/>
    </location>
</feature>
<feature type="active site" evidence="10">
    <location>
        <position position="365"/>
    </location>
</feature>
<reference evidence="15 16" key="2">
    <citation type="journal article" date="2015" name="Eukaryot. Cell">
        <title>Asexual propagation of a virulent clone complex in a human and feline outbreak of sporotrichosis.</title>
        <authorList>
            <person name="Teixeira Mde M."/>
            <person name="Rodrigues A.M."/>
            <person name="Tsui C.K."/>
            <person name="de Almeida L.G."/>
            <person name="Van Diepeningen A.D."/>
            <person name="van den Ende B.G."/>
            <person name="Fernandes G.F."/>
            <person name="Kano R."/>
            <person name="Hamelin R.C."/>
            <person name="Lopes-Bezerra L.M."/>
            <person name="Vasconcelos A.T."/>
            <person name="de Hoog S."/>
            <person name="de Camargo Z.P."/>
            <person name="Felipe M.S."/>
        </authorList>
    </citation>
    <scope>NUCLEOTIDE SEQUENCE [LARGE SCALE GENOMIC DNA]</scope>
    <source>
        <strain evidence="15 16">1099-18</strain>
    </source>
</reference>
<dbReference type="InterPro" id="IPR001461">
    <property type="entry name" value="Aspartic_peptidase_A1"/>
</dbReference>
<dbReference type="Pfam" id="PF00026">
    <property type="entry name" value="Asp"/>
    <property type="match status" value="1"/>
</dbReference>
<name>A0A0F2MBE1_SPOSC</name>
<feature type="region of interest" description="Disordered" evidence="12">
    <location>
        <begin position="486"/>
        <end position="576"/>
    </location>
</feature>
<keyword evidence="11" id="KW-1015">Disulfide bond</keyword>
<comment type="similarity">
    <text evidence="2">Belongs to the peptidase A1 family.</text>
</comment>
<evidence type="ECO:0000259" key="14">
    <source>
        <dbReference type="PROSITE" id="PS51767"/>
    </source>
</evidence>
<feature type="compositionally biased region" description="Low complexity" evidence="12">
    <location>
        <begin position="541"/>
        <end position="550"/>
    </location>
</feature>
<dbReference type="SUPFAM" id="SSF50630">
    <property type="entry name" value="Acid proteases"/>
    <property type="match status" value="1"/>
</dbReference>
<feature type="domain" description="Peptidase A1" evidence="14">
    <location>
        <begin position="164"/>
        <end position="472"/>
    </location>
</feature>
<keyword evidence="13" id="KW-0732">Signal</keyword>
<evidence type="ECO:0000256" key="7">
    <source>
        <dbReference type="ARBA" id="ARBA00023136"/>
    </source>
</evidence>
<comment type="subcellular location">
    <subcellularLocation>
        <location evidence="1">Cell membrane</location>
    </subcellularLocation>
</comment>
<dbReference type="GeneID" id="27663745"/>
<keyword evidence="3" id="KW-1003">Cell membrane</keyword>
<evidence type="ECO:0000256" key="1">
    <source>
        <dbReference type="ARBA" id="ARBA00004236"/>
    </source>
</evidence>
<dbReference type="PANTHER" id="PTHR47966:SF75">
    <property type="entry name" value="ENDOPEPTIDASE (CTSD), PUTATIVE (AFU_ORTHOLOGUE AFUA_4G07040)-RELATED"/>
    <property type="match status" value="1"/>
</dbReference>
<evidence type="ECO:0000256" key="11">
    <source>
        <dbReference type="PIRSR" id="PIRSR601461-2"/>
    </source>
</evidence>
<feature type="compositionally biased region" description="Low complexity" evidence="12">
    <location>
        <begin position="486"/>
        <end position="499"/>
    </location>
</feature>
<dbReference type="GO" id="GO:0005886">
    <property type="term" value="C:plasma membrane"/>
    <property type="evidence" value="ECO:0007669"/>
    <property type="project" value="UniProtKB-SubCell"/>
</dbReference>
<keyword evidence="7" id="KW-0472">Membrane</keyword>
<organism evidence="15 16">
    <name type="scientific">Sporothrix schenckii 1099-18</name>
    <dbReference type="NCBI Taxonomy" id="1397361"/>
    <lineage>
        <taxon>Eukaryota</taxon>
        <taxon>Fungi</taxon>
        <taxon>Dikarya</taxon>
        <taxon>Ascomycota</taxon>
        <taxon>Pezizomycotina</taxon>
        <taxon>Sordariomycetes</taxon>
        <taxon>Sordariomycetidae</taxon>
        <taxon>Ophiostomatales</taxon>
        <taxon>Ophiostomataceae</taxon>
        <taxon>Sporothrix</taxon>
    </lineage>
</organism>
<dbReference type="InterPro" id="IPR033121">
    <property type="entry name" value="PEPTIDASE_A1"/>
</dbReference>
<evidence type="ECO:0000256" key="6">
    <source>
        <dbReference type="ARBA" id="ARBA00022801"/>
    </source>
</evidence>
<evidence type="ECO:0000256" key="12">
    <source>
        <dbReference type="SAM" id="MobiDB-lite"/>
    </source>
</evidence>
<dbReference type="InterPro" id="IPR034164">
    <property type="entry name" value="Pepsin-like_dom"/>
</dbReference>
<dbReference type="RefSeq" id="XP_016589618.1">
    <property type="nucleotide sequence ID" value="XM_016728468.1"/>
</dbReference>
<dbReference type="OrthoDB" id="660550at2759"/>
<sequence>MLGSAALLPLILWITTVHAFFPWFPPSVCADDNELCKAQLSSTVVKDATANDARRSLPAKAADSLTFKIGRRAAAHRRIERHEPLKARVERVAHRLARKYAPAAEQALEARTPATATATTTTASDDNADFAAVKRANNFDVVTATAPSASNAVGIDQDGTDFSYFIKAEFGSAQTPLWMLLDTGAGTTWVMGSDCKTPACALHNEFGAADSKTLQTSSKTFSIAYGSGTVAGNLASDTVTITPALSLTMSFGIANTTSGDFTHFPFDGILGLSLSEGATDNFWKTVLAAKTLTANVFGVALWREVDGGTNNGEIIFGATNPDKYTGSLSYTPVSSSGGGDWAIPMDDVGYNGGKAGITGRLAYIDTGTTYVFGPADDVAALHKQIPGASSSDGGVTYTVPCTSNQPLTVYFSGVAYSISSKDWMAAASDSSGRCTSNIYGHAVVANAWLLGDLFIKNVYAVFDIDQSRIGFATQAINAPASMVASSGSTASQTAPSPSGSGSGSSSGNTSGGSSSGGGSASGVASSAPATTTSPSGGGSGNSASLPGLSGHETAGTAVAESSGAPAPKSTAVTSPADQLESGGVYVSVVCIVAAIAMAV</sequence>
<evidence type="ECO:0000256" key="13">
    <source>
        <dbReference type="SAM" id="SignalP"/>
    </source>
</evidence>
<dbReference type="AlphaFoldDB" id="A0A0F2MBE1"/>
<dbReference type="Gene3D" id="2.40.70.10">
    <property type="entry name" value="Acid Proteases"/>
    <property type="match status" value="2"/>
</dbReference>
<keyword evidence="8" id="KW-0325">Glycoprotein</keyword>
<evidence type="ECO:0000256" key="2">
    <source>
        <dbReference type="ARBA" id="ARBA00007447"/>
    </source>
</evidence>
<evidence type="ECO:0000256" key="4">
    <source>
        <dbReference type="ARBA" id="ARBA00022670"/>
    </source>
</evidence>
<dbReference type="InterPro" id="IPR021109">
    <property type="entry name" value="Peptidase_aspartic_dom_sf"/>
</dbReference>
<dbReference type="EMBL" id="AXCR01000005">
    <property type="protein sequence ID" value="KJR86942.1"/>
    <property type="molecule type" value="Genomic_DNA"/>
</dbReference>
<dbReference type="GO" id="GO:0004190">
    <property type="term" value="F:aspartic-type endopeptidase activity"/>
    <property type="evidence" value="ECO:0007669"/>
    <property type="project" value="UniProtKB-KW"/>
</dbReference>
<evidence type="ECO:0000256" key="5">
    <source>
        <dbReference type="ARBA" id="ARBA00022750"/>
    </source>
</evidence>
<feature type="compositionally biased region" description="Low complexity" evidence="12">
    <location>
        <begin position="521"/>
        <end position="534"/>
    </location>
</feature>
<proteinExistence type="inferred from homology"/>
<evidence type="ECO:0000313" key="16">
    <source>
        <dbReference type="Proteomes" id="UP000033710"/>
    </source>
</evidence>
<keyword evidence="9" id="KW-0449">Lipoprotein</keyword>
<protein>
    <submittedName>
        <fullName evidence="15">Aspartic-type endopeptidase ctsD</fullName>
    </submittedName>
</protein>
<dbReference type="Proteomes" id="UP000033710">
    <property type="component" value="Unassembled WGS sequence"/>
</dbReference>
<accession>A0A0F2MBE1</accession>
<evidence type="ECO:0000256" key="3">
    <source>
        <dbReference type="ARBA" id="ARBA00022475"/>
    </source>
</evidence>
<evidence type="ECO:0000256" key="8">
    <source>
        <dbReference type="ARBA" id="ARBA00023180"/>
    </source>
</evidence>
<feature type="chain" id="PRO_5002454955" evidence="13">
    <location>
        <begin position="20"/>
        <end position="599"/>
    </location>
</feature>
<comment type="caution">
    <text evidence="15">The sequence shown here is derived from an EMBL/GenBank/DDBJ whole genome shotgun (WGS) entry which is preliminary data.</text>
</comment>
<dbReference type="VEuPathDB" id="FungiDB:SPSK_01559"/>
<dbReference type="GO" id="GO:0006508">
    <property type="term" value="P:proteolysis"/>
    <property type="evidence" value="ECO:0007669"/>
    <property type="project" value="UniProtKB-KW"/>
</dbReference>
<reference evidence="15 16" key="1">
    <citation type="journal article" date="2014" name="BMC Genomics">
        <title>Comparative genomics of the major fungal agents of human and animal Sporotrichosis: Sporothrix schenckii and Sporothrix brasiliensis.</title>
        <authorList>
            <person name="Teixeira M.M."/>
            <person name="de Almeida L.G."/>
            <person name="Kubitschek-Barreira P."/>
            <person name="Alves F.L."/>
            <person name="Kioshima E.S."/>
            <person name="Abadio A.K."/>
            <person name="Fernandes L."/>
            <person name="Derengowski L.S."/>
            <person name="Ferreira K.S."/>
            <person name="Souza R.C."/>
            <person name="Ruiz J.C."/>
            <person name="de Andrade N.C."/>
            <person name="Paes H.C."/>
            <person name="Nicola A.M."/>
            <person name="Albuquerque P."/>
            <person name="Gerber A.L."/>
            <person name="Martins V.P."/>
            <person name="Peconick L.D."/>
            <person name="Neto A.V."/>
            <person name="Chaucanez C.B."/>
            <person name="Silva P.A."/>
            <person name="Cunha O.L."/>
            <person name="de Oliveira F.F."/>
            <person name="dos Santos T.C."/>
            <person name="Barros A.L."/>
            <person name="Soares M.A."/>
            <person name="de Oliveira L.M."/>
            <person name="Marini M.M."/>
            <person name="Villalobos-Duno H."/>
            <person name="Cunha M.M."/>
            <person name="de Hoog S."/>
            <person name="da Silveira J.F."/>
            <person name="Henrissat B."/>
            <person name="Nino-Vega G.A."/>
            <person name="Cisalpino P.S."/>
            <person name="Mora-Montes H.M."/>
            <person name="Almeida S.R."/>
            <person name="Stajich J.E."/>
            <person name="Lopes-Bezerra L.M."/>
            <person name="Vasconcelos A.T."/>
            <person name="Felipe M.S."/>
        </authorList>
    </citation>
    <scope>NUCLEOTIDE SEQUENCE [LARGE SCALE GENOMIC DNA]</scope>
    <source>
        <strain evidence="15 16">1099-18</strain>
    </source>
</reference>
<keyword evidence="4" id="KW-0645">Protease</keyword>
<keyword evidence="5" id="KW-0064">Aspartyl protease</keyword>
<dbReference type="KEGG" id="ssck:SPSK_01559"/>
<evidence type="ECO:0000313" key="15">
    <source>
        <dbReference type="EMBL" id="KJR86942.1"/>
    </source>
</evidence>
<evidence type="ECO:0000256" key="9">
    <source>
        <dbReference type="ARBA" id="ARBA00023288"/>
    </source>
</evidence>
<keyword evidence="6" id="KW-0378">Hydrolase</keyword>